<evidence type="ECO:0000259" key="3">
    <source>
        <dbReference type="SMART" id="SM00829"/>
    </source>
</evidence>
<gene>
    <name evidence="4" type="ORF">H0A68_04010</name>
</gene>
<dbReference type="GO" id="GO:0008270">
    <property type="term" value="F:zinc ion binding"/>
    <property type="evidence" value="ECO:0007669"/>
    <property type="project" value="InterPro"/>
</dbReference>
<dbReference type="CDD" id="cd05286">
    <property type="entry name" value="QOR2"/>
    <property type="match status" value="1"/>
</dbReference>
<proteinExistence type="predicted"/>
<dbReference type="PANTHER" id="PTHR48106">
    <property type="entry name" value="QUINONE OXIDOREDUCTASE PIG3-RELATED"/>
    <property type="match status" value="1"/>
</dbReference>
<dbReference type="Proteomes" id="UP000580517">
    <property type="component" value="Unassembled WGS sequence"/>
</dbReference>
<sequence length="329" mass="35113">MARERSEAIIVTEHGAAGVMQWREVDVPEPAKGEVTIVNHAMGVNFIDVYHRSGLYPGRLPHGIGVEGAGTVQAVGPGVDFLMPGDRVAYAMSAVGAYARRRTLSAAALVKLPDAIGFEEAAAVMMKGLTSQYLLRQTYRVQPGETILFHAAAGGVGQIACQWARHLGVKLIGTASSPEKAALARENGAWETIDYSREDVVERVMDLTDGQGVPVVYDGVGQATWEASLACLQPRGLMVNFGSASGPVQGVSLSALQKKSLYVTRPGITAYLDTHEKLEAAATDLFDAMRQGAIKPNISHRMPLREAVRAHALLESRQTTGSTILIPGD</sequence>
<keyword evidence="1" id="KW-0521">NADP</keyword>
<dbReference type="Gene3D" id="3.40.50.720">
    <property type="entry name" value="NAD(P)-binding Rossmann-like Domain"/>
    <property type="match status" value="1"/>
</dbReference>
<keyword evidence="2" id="KW-0560">Oxidoreductase</keyword>
<dbReference type="Gene3D" id="3.90.180.10">
    <property type="entry name" value="Medium-chain alcohol dehydrogenases, catalytic domain"/>
    <property type="match status" value="1"/>
</dbReference>
<dbReference type="InterPro" id="IPR011032">
    <property type="entry name" value="GroES-like_sf"/>
</dbReference>
<dbReference type="GO" id="GO:0070402">
    <property type="term" value="F:NADPH binding"/>
    <property type="evidence" value="ECO:0007669"/>
    <property type="project" value="TreeGrafter"/>
</dbReference>
<dbReference type="InterPro" id="IPR013149">
    <property type="entry name" value="ADH-like_C"/>
</dbReference>
<dbReference type="SUPFAM" id="SSF50129">
    <property type="entry name" value="GroES-like"/>
    <property type="match status" value="1"/>
</dbReference>
<evidence type="ECO:0000256" key="2">
    <source>
        <dbReference type="ARBA" id="ARBA00023002"/>
    </source>
</evidence>
<dbReference type="InterPro" id="IPR036291">
    <property type="entry name" value="NAD(P)-bd_dom_sf"/>
</dbReference>
<keyword evidence="5" id="KW-1185">Reference proteome</keyword>
<dbReference type="InterPro" id="IPR013154">
    <property type="entry name" value="ADH-like_N"/>
</dbReference>
<dbReference type="PROSITE" id="PS01162">
    <property type="entry name" value="QOR_ZETA_CRYSTAL"/>
    <property type="match status" value="1"/>
</dbReference>
<dbReference type="InterPro" id="IPR047618">
    <property type="entry name" value="QOR-like"/>
</dbReference>
<dbReference type="NCBIfam" id="NF008024">
    <property type="entry name" value="PRK10754.1"/>
    <property type="match status" value="1"/>
</dbReference>
<dbReference type="InterPro" id="IPR002364">
    <property type="entry name" value="Quin_OxRdtase/zeta-crystal_CS"/>
</dbReference>
<evidence type="ECO:0000256" key="1">
    <source>
        <dbReference type="ARBA" id="ARBA00022857"/>
    </source>
</evidence>
<dbReference type="GO" id="GO:0035925">
    <property type="term" value="F:mRNA 3'-UTR AU-rich region binding"/>
    <property type="evidence" value="ECO:0007669"/>
    <property type="project" value="TreeGrafter"/>
</dbReference>
<dbReference type="RefSeq" id="WP_129967944.1">
    <property type="nucleotide sequence ID" value="NZ_JACCEW010000001.1"/>
</dbReference>
<dbReference type="OrthoDB" id="9805883at2"/>
<dbReference type="FunFam" id="3.40.50.720:FF:000053">
    <property type="entry name" value="Quinone oxidoreductase 1"/>
    <property type="match status" value="1"/>
</dbReference>
<protein>
    <submittedName>
        <fullName evidence="4">Quinone oxidoreductase</fullName>
    </submittedName>
</protein>
<dbReference type="SMART" id="SM00829">
    <property type="entry name" value="PKS_ER"/>
    <property type="match status" value="1"/>
</dbReference>
<name>A0A853FD83_9BURK</name>
<dbReference type="Pfam" id="PF00107">
    <property type="entry name" value="ADH_zinc_N"/>
    <property type="match status" value="1"/>
</dbReference>
<organism evidence="4 5">
    <name type="scientific">Allopusillimonas soli</name>
    <dbReference type="NCBI Taxonomy" id="659016"/>
    <lineage>
        <taxon>Bacteria</taxon>
        <taxon>Pseudomonadati</taxon>
        <taxon>Pseudomonadota</taxon>
        <taxon>Betaproteobacteria</taxon>
        <taxon>Burkholderiales</taxon>
        <taxon>Alcaligenaceae</taxon>
        <taxon>Allopusillimonas</taxon>
    </lineage>
</organism>
<feature type="domain" description="Enoyl reductase (ER)" evidence="3">
    <location>
        <begin position="15"/>
        <end position="325"/>
    </location>
</feature>
<reference evidence="4 5" key="1">
    <citation type="submission" date="2020-07" db="EMBL/GenBank/DDBJ databases">
        <title>Taxonomic revisions and descriptions of new bacterial species based on genomic comparisons in the high-G+C-content subgroup of the family Alcaligenaceae.</title>
        <authorList>
            <person name="Szabo A."/>
            <person name="Felfoldi T."/>
        </authorList>
    </citation>
    <scope>NUCLEOTIDE SEQUENCE [LARGE SCALE GENOMIC DNA]</scope>
    <source>
        <strain evidence="4 5">DSM 25264</strain>
    </source>
</reference>
<evidence type="ECO:0000313" key="5">
    <source>
        <dbReference type="Proteomes" id="UP000580517"/>
    </source>
</evidence>
<dbReference type="SUPFAM" id="SSF51735">
    <property type="entry name" value="NAD(P)-binding Rossmann-fold domains"/>
    <property type="match status" value="1"/>
</dbReference>
<dbReference type="GO" id="GO:0005829">
    <property type="term" value="C:cytosol"/>
    <property type="evidence" value="ECO:0007669"/>
    <property type="project" value="TreeGrafter"/>
</dbReference>
<dbReference type="GO" id="GO:0003960">
    <property type="term" value="F:quinone reductase (NADPH) activity"/>
    <property type="evidence" value="ECO:0007669"/>
    <property type="project" value="InterPro"/>
</dbReference>
<evidence type="ECO:0000313" key="4">
    <source>
        <dbReference type="EMBL" id="NYT36026.1"/>
    </source>
</evidence>
<dbReference type="AlphaFoldDB" id="A0A853FD83"/>
<dbReference type="Pfam" id="PF08240">
    <property type="entry name" value="ADH_N"/>
    <property type="match status" value="1"/>
</dbReference>
<dbReference type="EMBL" id="JACCEW010000001">
    <property type="protein sequence ID" value="NYT36026.1"/>
    <property type="molecule type" value="Genomic_DNA"/>
</dbReference>
<dbReference type="InterPro" id="IPR020843">
    <property type="entry name" value="ER"/>
</dbReference>
<dbReference type="PANTHER" id="PTHR48106:SF13">
    <property type="entry name" value="QUINONE OXIDOREDUCTASE-RELATED"/>
    <property type="match status" value="1"/>
</dbReference>
<comment type="caution">
    <text evidence="4">The sequence shown here is derived from an EMBL/GenBank/DDBJ whole genome shotgun (WGS) entry which is preliminary data.</text>
</comment>
<accession>A0A853FD83</accession>